<dbReference type="KEGG" id="tpt:Tpet_1674"/>
<dbReference type="InterPro" id="IPR009794">
    <property type="entry name" value="ASRT"/>
</dbReference>
<dbReference type="Pfam" id="PF07100">
    <property type="entry name" value="ASRT"/>
    <property type="match status" value="1"/>
</dbReference>
<proteinExistence type="predicted"/>
<reference evidence="1 2" key="2">
    <citation type="journal article" date="2009" name="Proc. Natl. Acad. Sci. U.S.A.">
        <title>On the chimeric nature, thermophilic origin, and phylogenetic placement of the Thermotogales.</title>
        <authorList>
            <person name="Zhaxybayeva O."/>
            <person name="Swithers K.S."/>
            <person name="Lapierre P."/>
            <person name="Fournier G.P."/>
            <person name="Bickhart D.M."/>
            <person name="DeBoy R.T."/>
            <person name="Nelson K.E."/>
            <person name="Nesbo C.L."/>
            <person name="Doolittle W.F."/>
            <person name="Gogarten J.P."/>
            <person name="Noll K.M."/>
        </authorList>
    </citation>
    <scope>NUCLEOTIDE SEQUENCE [LARGE SCALE GENOMIC DNA]</scope>
    <source>
        <strain evidence="2">ATCC BAA-488 / DSM 13995 / JCM 10881 / RKU-1</strain>
    </source>
</reference>
<dbReference type="Proteomes" id="UP000006558">
    <property type="component" value="Chromosome"/>
</dbReference>
<evidence type="ECO:0000313" key="1">
    <source>
        <dbReference type="EMBL" id="ABQ47679.1"/>
    </source>
</evidence>
<dbReference type="HOGENOM" id="CLU_143451_0_0_0"/>
<dbReference type="SUPFAM" id="SSF89232">
    <property type="entry name" value="Hypothetical protein TM1070"/>
    <property type="match status" value="1"/>
</dbReference>
<reference evidence="2" key="1">
    <citation type="submission" date="2007-05" db="EMBL/GenBank/DDBJ databases">
        <title>Complete sequence of Thermotoga petrophila RKU-1.</title>
        <authorList>
            <consortium name="US DOE Joint Genome Institute"/>
            <person name="Copeland A."/>
            <person name="Lucas S."/>
            <person name="Lapidus A."/>
            <person name="Barry K."/>
            <person name="Glavina del Rio T."/>
            <person name="Dalin E."/>
            <person name="Tice H."/>
            <person name="Pitluck S."/>
            <person name="Sims D."/>
            <person name="Brettin T."/>
            <person name="Bruce D."/>
            <person name="Detter J.C."/>
            <person name="Han C."/>
            <person name="Tapia R."/>
            <person name="Schmutz J."/>
            <person name="Larimer F."/>
            <person name="Land M."/>
            <person name="Hauser L."/>
            <person name="Kyrpides N."/>
            <person name="Mikhailova N."/>
            <person name="Nelson K."/>
            <person name="Gogarten J.P."/>
            <person name="Noll K."/>
            <person name="Richardson P."/>
        </authorList>
    </citation>
    <scope>NUCLEOTIDE SEQUENCE [LARGE SCALE GENOMIC DNA]</scope>
    <source>
        <strain evidence="2">ATCC BAA-488 / DSM 13995 / JCM 10881 / RKU-1</strain>
    </source>
</reference>
<dbReference type="Gene3D" id="2.60.290.11">
    <property type="entry name" value="TM1070-like"/>
    <property type="match status" value="1"/>
</dbReference>
<dbReference type="PIRSF" id="PIRSF008711">
    <property type="entry name" value="UCP008711"/>
    <property type="match status" value="1"/>
</dbReference>
<evidence type="ECO:0000313" key="2">
    <source>
        <dbReference type="Proteomes" id="UP000006558"/>
    </source>
</evidence>
<name>A5INA6_THEP1</name>
<evidence type="ECO:0008006" key="3">
    <source>
        <dbReference type="Google" id="ProtNLM"/>
    </source>
</evidence>
<dbReference type="EMBL" id="CP000702">
    <property type="protein sequence ID" value="ABQ47679.1"/>
    <property type="molecule type" value="Genomic_DNA"/>
</dbReference>
<dbReference type="AlphaFoldDB" id="A5INA6"/>
<organism evidence="1 2">
    <name type="scientific">Thermotoga petrophila (strain ATCC BAA-488 / DSM 13995 / JCM 10881 / RKU-1)</name>
    <dbReference type="NCBI Taxonomy" id="390874"/>
    <lineage>
        <taxon>Bacteria</taxon>
        <taxon>Thermotogati</taxon>
        <taxon>Thermotogota</taxon>
        <taxon>Thermotogae</taxon>
        <taxon>Thermotogales</taxon>
        <taxon>Thermotogaceae</taxon>
        <taxon>Thermotoga</taxon>
    </lineage>
</organism>
<protein>
    <recommendedName>
        <fullName evidence="3">Sensory rhodopsin transducer</fullName>
    </recommendedName>
</protein>
<sequence length="114" mass="13007">MNGARKWFFPDGYIPNGKRGYLVSHESLCIMNTGDETAKIRITFLFEDSEPVVHEVEISPMKSLHLRLDKLGIPKCKPYSIMAESNAPVVMQLSRLDAGKDHYTLMTTIGYWEE</sequence>
<dbReference type="InterPro" id="IPR036698">
    <property type="entry name" value="TM1070-like_sf"/>
</dbReference>
<dbReference type="eggNOG" id="COG4288">
    <property type="taxonomic scope" value="Bacteria"/>
</dbReference>
<gene>
    <name evidence="1" type="ordered locus">Tpet_1674</name>
</gene>
<dbReference type="RefSeq" id="WP_011944086.1">
    <property type="nucleotide sequence ID" value="NC_009486.1"/>
</dbReference>
<dbReference type="STRING" id="390874.Tpet_1674"/>
<accession>A5INA6</accession>